<evidence type="ECO:0000256" key="6">
    <source>
        <dbReference type="ARBA" id="ARBA00023012"/>
    </source>
</evidence>
<dbReference type="SUPFAM" id="SSF47226">
    <property type="entry name" value="Histidine-containing phosphotransfer domain, HPT domain"/>
    <property type="match status" value="1"/>
</dbReference>
<dbReference type="PANTHER" id="PTHR43395">
    <property type="entry name" value="SENSOR HISTIDINE KINASE CHEA"/>
    <property type="match status" value="1"/>
</dbReference>
<dbReference type="AlphaFoldDB" id="A0A951UCY5"/>
<comment type="caution">
    <text evidence="13">The sequence shown here is derived from an EMBL/GenBank/DDBJ whole genome shotgun (WGS) entry which is preliminary data.</text>
</comment>
<dbReference type="GO" id="GO:0000155">
    <property type="term" value="F:phosphorelay sensor kinase activity"/>
    <property type="evidence" value="ECO:0007669"/>
    <property type="project" value="InterPro"/>
</dbReference>
<evidence type="ECO:0000313" key="14">
    <source>
        <dbReference type="Proteomes" id="UP000753908"/>
    </source>
</evidence>
<dbReference type="SMART" id="SM00448">
    <property type="entry name" value="REC"/>
    <property type="match status" value="1"/>
</dbReference>
<dbReference type="CDD" id="cd00088">
    <property type="entry name" value="HPT"/>
    <property type="match status" value="1"/>
</dbReference>
<protein>
    <recommendedName>
        <fullName evidence="2">histidine kinase</fullName>
        <ecNumber evidence="2">2.7.13.3</ecNumber>
    </recommendedName>
</protein>
<dbReference type="FunFam" id="3.30.565.10:FF:000016">
    <property type="entry name" value="Chemotaxis protein CheA, putative"/>
    <property type="match status" value="1"/>
</dbReference>
<evidence type="ECO:0000259" key="12">
    <source>
        <dbReference type="PROSITE" id="PS50894"/>
    </source>
</evidence>
<dbReference type="Gene3D" id="3.40.50.2300">
    <property type="match status" value="1"/>
</dbReference>
<dbReference type="InterPro" id="IPR002545">
    <property type="entry name" value="CheW-lke_dom"/>
</dbReference>
<keyword evidence="4" id="KW-0808">Transferase</keyword>
<evidence type="ECO:0000259" key="9">
    <source>
        <dbReference type="PROSITE" id="PS50109"/>
    </source>
</evidence>
<evidence type="ECO:0000256" key="5">
    <source>
        <dbReference type="ARBA" id="ARBA00022777"/>
    </source>
</evidence>
<keyword evidence="3 8" id="KW-0597">Phosphoprotein</keyword>
<evidence type="ECO:0000256" key="7">
    <source>
        <dbReference type="PROSITE-ProRule" id="PRU00110"/>
    </source>
</evidence>
<dbReference type="PANTHER" id="PTHR43395:SF1">
    <property type="entry name" value="CHEMOTAXIS PROTEIN CHEA"/>
    <property type="match status" value="1"/>
</dbReference>
<evidence type="ECO:0000256" key="2">
    <source>
        <dbReference type="ARBA" id="ARBA00012438"/>
    </source>
</evidence>
<dbReference type="SUPFAM" id="SSF50341">
    <property type="entry name" value="CheW-like"/>
    <property type="match status" value="1"/>
</dbReference>
<dbReference type="Gene3D" id="3.30.565.10">
    <property type="entry name" value="Histidine kinase-like ATPase, C-terminal domain"/>
    <property type="match status" value="1"/>
</dbReference>
<evidence type="ECO:0000259" key="10">
    <source>
        <dbReference type="PROSITE" id="PS50110"/>
    </source>
</evidence>
<evidence type="ECO:0000256" key="1">
    <source>
        <dbReference type="ARBA" id="ARBA00000085"/>
    </source>
</evidence>
<feature type="domain" description="Response regulatory" evidence="10">
    <location>
        <begin position="669"/>
        <end position="785"/>
    </location>
</feature>
<proteinExistence type="predicted"/>
<evidence type="ECO:0000313" key="13">
    <source>
        <dbReference type="EMBL" id="MBW4547126.1"/>
    </source>
</evidence>
<dbReference type="GO" id="GO:0005737">
    <property type="term" value="C:cytoplasm"/>
    <property type="evidence" value="ECO:0007669"/>
    <property type="project" value="InterPro"/>
</dbReference>
<dbReference type="Gene3D" id="2.30.30.40">
    <property type="entry name" value="SH3 Domains"/>
    <property type="match status" value="1"/>
</dbReference>
<keyword evidence="6" id="KW-0902">Two-component regulatory system</keyword>
<dbReference type="CDD" id="cd16916">
    <property type="entry name" value="HATPase_CheA-like"/>
    <property type="match status" value="1"/>
</dbReference>
<name>A0A951UCY5_9CYAN</name>
<accession>A0A951UCY5</accession>
<feature type="domain" description="Histidine kinase" evidence="9">
    <location>
        <begin position="221"/>
        <end position="486"/>
    </location>
</feature>
<dbReference type="EC" id="2.7.13.3" evidence="2"/>
<reference evidence="13" key="1">
    <citation type="submission" date="2021-05" db="EMBL/GenBank/DDBJ databases">
        <authorList>
            <person name="Pietrasiak N."/>
            <person name="Ward R."/>
            <person name="Stajich J.E."/>
            <person name="Kurbessoian T."/>
        </authorList>
    </citation>
    <scope>NUCLEOTIDE SEQUENCE</scope>
    <source>
        <strain evidence="13">CPER-KK1</strain>
    </source>
</reference>
<dbReference type="Pfam" id="PF00072">
    <property type="entry name" value="Response_reg"/>
    <property type="match status" value="1"/>
</dbReference>
<dbReference type="SMART" id="SM00260">
    <property type="entry name" value="CheW"/>
    <property type="match status" value="1"/>
</dbReference>
<dbReference type="InterPro" id="IPR005467">
    <property type="entry name" value="His_kinase_dom"/>
</dbReference>
<dbReference type="Pfam" id="PF02895">
    <property type="entry name" value="H-kinase_dim"/>
    <property type="match status" value="1"/>
</dbReference>
<dbReference type="InterPro" id="IPR001789">
    <property type="entry name" value="Sig_transdc_resp-reg_receiver"/>
</dbReference>
<dbReference type="EMBL" id="JAHHIF010000035">
    <property type="protein sequence ID" value="MBW4547126.1"/>
    <property type="molecule type" value="Genomic_DNA"/>
</dbReference>
<dbReference type="PROSITE" id="PS50851">
    <property type="entry name" value="CHEW"/>
    <property type="match status" value="1"/>
</dbReference>
<dbReference type="SUPFAM" id="SSF52172">
    <property type="entry name" value="CheY-like"/>
    <property type="match status" value="1"/>
</dbReference>
<dbReference type="InterPro" id="IPR051315">
    <property type="entry name" value="Bact_Chemotaxis_CheA"/>
</dbReference>
<dbReference type="InterPro" id="IPR036641">
    <property type="entry name" value="HPT_dom_sf"/>
</dbReference>
<dbReference type="Gene3D" id="1.20.120.160">
    <property type="entry name" value="HPT domain"/>
    <property type="match status" value="1"/>
</dbReference>
<reference evidence="13" key="2">
    <citation type="journal article" date="2022" name="Microbiol. Resour. Announc.">
        <title>Metagenome Sequencing to Explore Phylogenomics of Terrestrial Cyanobacteria.</title>
        <authorList>
            <person name="Ward R.D."/>
            <person name="Stajich J.E."/>
            <person name="Johansen J.R."/>
            <person name="Huntemann M."/>
            <person name="Clum A."/>
            <person name="Foster B."/>
            <person name="Foster B."/>
            <person name="Roux S."/>
            <person name="Palaniappan K."/>
            <person name="Varghese N."/>
            <person name="Mukherjee S."/>
            <person name="Reddy T.B.K."/>
            <person name="Daum C."/>
            <person name="Copeland A."/>
            <person name="Chen I.A."/>
            <person name="Ivanova N.N."/>
            <person name="Kyrpides N.C."/>
            <person name="Shapiro N."/>
            <person name="Eloe-Fadrosh E.A."/>
            <person name="Pietrasiak N."/>
        </authorList>
    </citation>
    <scope>NUCLEOTIDE SEQUENCE</scope>
    <source>
        <strain evidence="13">CPER-KK1</strain>
    </source>
</reference>
<sequence>MMIEDEELRNLYKEASADHIQKIEAGLLYLEKNPLDQAKLEQLLREMHSLKGDSRMLGVKDAETLTHQMEDILGAVKRSERVLTAQVMNCLYQGLDAVRKIAQEAVTGQAAGVSVFHVLAQLMGADSDEALPEVQETVAQSNVDASTQSIAEQPLVFDEAVQDSELGEPTAEALTVLSDYQIDTIRVESQKLDKLLTQASELVVTKGQIRDRVAEIDQIMALWEEWKEEASFSRLTFDELERQWQAPELQPLQNFYNLVETRMDQLGVLLNRLRATTSEYNAKLETVANELESGIHSLRLLPFSTIFNLFPRTVRDLAKQQGKEVDLQLEGGDLSVDKRILEEMKDPLLHLLRNAIDHGIETPQERQSLGKPAIATIRLRGYQVGSTVGIEIIDDGRGLDVEAIKRAAVERGIRPAQELAQMSAAEIQSLIFAPGFSTRTAVTEISGRGVGLDVVRANVERLKGSIQVEFTPLQGCLFRIMLNSSLATTDALIVQVEPNAYAIPVAFVESMQLVSPQEIFTTASDSEALASLRASAVATLGASGSQTLPFQGESVSVAWLADLLGLPVKAPTSTKALHAASKTIPCIILRIGSERLALLVDAILEQQDIVLKPQSQLLKRIRNISGATILSTGEVCMVLNPADLFKSAQKTIVSVTVKELAQQAQVKHKILLVEDSIPIRTQMKRILEGAGYEVTAAVDGEDGFNKLRMGSFAAVVSDVQMPNLDGLGLTAKLRQFQEYKDLPVILVTTLASEEDKHQGHQAGASAYITKGDFEQGVLLDTLRRLI</sequence>
<dbReference type="GO" id="GO:0006935">
    <property type="term" value="P:chemotaxis"/>
    <property type="evidence" value="ECO:0007669"/>
    <property type="project" value="InterPro"/>
</dbReference>
<dbReference type="InterPro" id="IPR011006">
    <property type="entry name" value="CheY-like_superfamily"/>
</dbReference>
<dbReference type="SMART" id="SM00387">
    <property type="entry name" value="HATPase_c"/>
    <property type="match status" value="1"/>
</dbReference>
<dbReference type="Pfam" id="PF01627">
    <property type="entry name" value="Hpt"/>
    <property type="match status" value="1"/>
</dbReference>
<evidence type="ECO:0000259" key="11">
    <source>
        <dbReference type="PROSITE" id="PS50851"/>
    </source>
</evidence>
<dbReference type="PROSITE" id="PS50894">
    <property type="entry name" value="HPT"/>
    <property type="match status" value="1"/>
</dbReference>
<dbReference type="Pfam" id="PF01584">
    <property type="entry name" value="CheW"/>
    <property type="match status" value="1"/>
</dbReference>
<dbReference type="InterPro" id="IPR036890">
    <property type="entry name" value="HATPase_C_sf"/>
</dbReference>
<dbReference type="InterPro" id="IPR004105">
    <property type="entry name" value="CheA-like_dim"/>
</dbReference>
<dbReference type="PRINTS" id="PR00344">
    <property type="entry name" value="BCTRLSENSOR"/>
</dbReference>
<evidence type="ECO:0000256" key="3">
    <source>
        <dbReference type="ARBA" id="ARBA00022553"/>
    </source>
</evidence>
<feature type="domain" description="HPt" evidence="12">
    <location>
        <begin position="1"/>
        <end position="105"/>
    </location>
</feature>
<comment type="catalytic activity">
    <reaction evidence="1">
        <text>ATP + protein L-histidine = ADP + protein N-phospho-L-histidine.</text>
        <dbReference type="EC" id="2.7.13.3"/>
    </reaction>
</comment>
<dbReference type="Proteomes" id="UP000753908">
    <property type="component" value="Unassembled WGS sequence"/>
</dbReference>
<dbReference type="InterPro" id="IPR003594">
    <property type="entry name" value="HATPase_dom"/>
</dbReference>
<evidence type="ECO:0000256" key="8">
    <source>
        <dbReference type="PROSITE-ProRule" id="PRU00169"/>
    </source>
</evidence>
<dbReference type="Gene3D" id="1.10.287.560">
    <property type="entry name" value="Histidine kinase CheA-like, homodimeric domain"/>
    <property type="match status" value="1"/>
</dbReference>
<dbReference type="SMART" id="SM00073">
    <property type="entry name" value="HPT"/>
    <property type="match status" value="1"/>
</dbReference>
<keyword evidence="5 13" id="KW-0418">Kinase</keyword>
<feature type="domain" description="CheW-like" evidence="11">
    <location>
        <begin position="488"/>
        <end position="650"/>
    </location>
</feature>
<feature type="modified residue" description="4-aspartylphosphate" evidence="8">
    <location>
        <position position="718"/>
    </location>
</feature>
<dbReference type="PROSITE" id="PS50109">
    <property type="entry name" value="HIS_KIN"/>
    <property type="match status" value="1"/>
</dbReference>
<dbReference type="InterPro" id="IPR008207">
    <property type="entry name" value="Sig_transdc_His_kin_Hpt_dom"/>
</dbReference>
<dbReference type="InterPro" id="IPR004358">
    <property type="entry name" value="Sig_transdc_His_kin-like_C"/>
</dbReference>
<dbReference type="SUPFAM" id="SSF55874">
    <property type="entry name" value="ATPase domain of HSP90 chaperone/DNA topoisomerase II/histidine kinase"/>
    <property type="match status" value="1"/>
</dbReference>
<dbReference type="PROSITE" id="PS50110">
    <property type="entry name" value="RESPONSE_REGULATORY"/>
    <property type="match status" value="1"/>
</dbReference>
<dbReference type="Pfam" id="PF02518">
    <property type="entry name" value="HATPase_c"/>
    <property type="match status" value="1"/>
</dbReference>
<dbReference type="InterPro" id="IPR036061">
    <property type="entry name" value="CheW-like_dom_sf"/>
</dbReference>
<evidence type="ECO:0000256" key="4">
    <source>
        <dbReference type="ARBA" id="ARBA00022679"/>
    </source>
</evidence>
<dbReference type="InterPro" id="IPR037006">
    <property type="entry name" value="CheA-like_homodim_sf"/>
</dbReference>
<dbReference type="SMART" id="SM01231">
    <property type="entry name" value="H-kinase_dim"/>
    <property type="match status" value="1"/>
</dbReference>
<organism evidence="13 14">
    <name type="scientific">Symplocastrum torsivum CPER-KK1</name>
    <dbReference type="NCBI Taxonomy" id="450513"/>
    <lineage>
        <taxon>Bacteria</taxon>
        <taxon>Bacillati</taxon>
        <taxon>Cyanobacteriota</taxon>
        <taxon>Cyanophyceae</taxon>
        <taxon>Oscillatoriophycideae</taxon>
        <taxon>Oscillatoriales</taxon>
        <taxon>Microcoleaceae</taxon>
        <taxon>Symplocastrum</taxon>
    </lineage>
</organism>
<gene>
    <name evidence="13" type="ORF">KME25_22210</name>
</gene>
<feature type="modified residue" description="Phosphohistidine" evidence="7">
    <location>
        <position position="48"/>
    </location>
</feature>